<feature type="modified residue" description="4-aspartylphosphate" evidence="4">
    <location>
        <position position="52"/>
    </location>
</feature>
<dbReference type="AlphaFoldDB" id="A0A9X3UDC8"/>
<protein>
    <submittedName>
        <fullName evidence="6">Response regulator</fullName>
    </submittedName>
</protein>
<name>A0A9X3UDC8_9HYPH</name>
<dbReference type="CDD" id="cd00156">
    <property type="entry name" value="REC"/>
    <property type="match status" value="1"/>
</dbReference>
<keyword evidence="1 4" id="KW-0597">Phosphoprotein</keyword>
<accession>A0A9X3UDC8</accession>
<comment type="caution">
    <text evidence="6">The sequence shown here is derived from an EMBL/GenBank/DDBJ whole genome shotgun (WGS) entry which is preliminary data.</text>
</comment>
<keyword evidence="3" id="KW-0804">Transcription</keyword>
<sequence length="121" mass="13248">MQRLVLVDKSVIIRKVAKRILADLGFLVSEADNVEAAMSICKGRVPAVLIVDADLPGATELISDVRKLPGGDKVKIYYCLIEGKLKNMMQGKRAGADDFLLKPFDRDILTKVFSEQAKTAA</sequence>
<keyword evidence="2" id="KW-0805">Transcription regulation</keyword>
<dbReference type="Pfam" id="PF00072">
    <property type="entry name" value="Response_reg"/>
    <property type="match status" value="1"/>
</dbReference>
<evidence type="ECO:0000313" key="6">
    <source>
        <dbReference type="EMBL" id="MDA5397138.1"/>
    </source>
</evidence>
<dbReference type="InterPro" id="IPR001789">
    <property type="entry name" value="Sig_transdc_resp-reg_receiver"/>
</dbReference>
<evidence type="ECO:0000256" key="4">
    <source>
        <dbReference type="PROSITE-ProRule" id="PRU00169"/>
    </source>
</evidence>
<dbReference type="GO" id="GO:0000160">
    <property type="term" value="P:phosphorelay signal transduction system"/>
    <property type="evidence" value="ECO:0007669"/>
    <property type="project" value="InterPro"/>
</dbReference>
<dbReference type="PANTHER" id="PTHR44591:SF3">
    <property type="entry name" value="RESPONSE REGULATORY DOMAIN-CONTAINING PROTEIN"/>
    <property type="match status" value="1"/>
</dbReference>
<proteinExistence type="predicted"/>
<reference evidence="6" key="1">
    <citation type="submission" date="2022-11" db="EMBL/GenBank/DDBJ databases">
        <title>Draft genome sequence of Hoeflea poritis E7-10 and Hoeflea prorocentri PM5-8, separated from scleractinian coral Porites lutea and marine dinoflagellate.</title>
        <authorList>
            <person name="Zhang G."/>
            <person name="Wei Q."/>
            <person name="Cai L."/>
        </authorList>
    </citation>
    <scope>NUCLEOTIDE SEQUENCE</scope>
    <source>
        <strain evidence="6">PM5-8</strain>
    </source>
</reference>
<evidence type="ECO:0000313" key="7">
    <source>
        <dbReference type="Proteomes" id="UP001151234"/>
    </source>
</evidence>
<feature type="domain" description="Response regulatory" evidence="5">
    <location>
        <begin position="3"/>
        <end position="117"/>
    </location>
</feature>
<organism evidence="6 7">
    <name type="scientific">Hoeflea prorocentri</name>
    <dbReference type="NCBI Taxonomy" id="1922333"/>
    <lineage>
        <taxon>Bacteria</taxon>
        <taxon>Pseudomonadati</taxon>
        <taxon>Pseudomonadota</taxon>
        <taxon>Alphaproteobacteria</taxon>
        <taxon>Hyphomicrobiales</taxon>
        <taxon>Rhizobiaceae</taxon>
        <taxon>Hoeflea</taxon>
    </lineage>
</organism>
<keyword evidence="7" id="KW-1185">Reference proteome</keyword>
<dbReference type="Proteomes" id="UP001151234">
    <property type="component" value="Unassembled WGS sequence"/>
</dbReference>
<evidence type="ECO:0000256" key="1">
    <source>
        <dbReference type="ARBA" id="ARBA00022553"/>
    </source>
</evidence>
<dbReference type="SMART" id="SM00448">
    <property type="entry name" value="REC"/>
    <property type="match status" value="1"/>
</dbReference>
<evidence type="ECO:0000256" key="2">
    <source>
        <dbReference type="ARBA" id="ARBA00023015"/>
    </source>
</evidence>
<dbReference type="EMBL" id="JAPJZI010000001">
    <property type="protein sequence ID" value="MDA5397138.1"/>
    <property type="molecule type" value="Genomic_DNA"/>
</dbReference>
<evidence type="ECO:0000256" key="3">
    <source>
        <dbReference type="ARBA" id="ARBA00023163"/>
    </source>
</evidence>
<dbReference type="InterPro" id="IPR050595">
    <property type="entry name" value="Bact_response_regulator"/>
</dbReference>
<dbReference type="PANTHER" id="PTHR44591">
    <property type="entry name" value="STRESS RESPONSE REGULATOR PROTEIN 1"/>
    <property type="match status" value="1"/>
</dbReference>
<dbReference type="InterPro" id="IPR011006">
    <property type="entry name" value="CheY-like_superfamily"/>
</dbReference>
<gene>
    <name evidence="6" type="ORF">OQ273_01015</name>
</gene>
<dbReference type="RefSeq" id="WP_267993003.1">
    <property type="nucleotide sequence ID" value="NZ_JAPJZI010000001.1"/>
</dbReference>
<dbReference type="PROSITE" id="PS50110">
    <property type="entry name" value="RESPONSE_REGULATORY"/>
    <property type="match status" value="1"/>
</dbReference>
<dbReference type="SUPFAM" id="SSF52172">
    <property type="entry name" value="CheY-like"/>
    <property type="match status" value="1"/>
</dbReference>
<dbReference type="Gene3D" id="3.40.50.2300">
    <property type="match status" value="1"/>
</dbReference>
<evidence type="ECO:0000259" key="5">
    <source>
        <dbReference type="PROSITE" id="PS50110"/>
    </source>
</evidence>